<dbReference type="InterPro" id="IPR002078">
    <property type="entry name" value="Sigma_54_int"/>
</dbReference>
<dbReference type="GO" id="GO:0043565">
    <property type="term" value="F:sequence-specific DNA binding"/>
    <property type="evidence" value="ECO:0007669"/>
    <property type="project" value="InterPro"/>
</dbReference>
<dbReference type="InterPro" id="IPR011006">
    <property type="entry name" value="CheY-like_superfamily"/>
</dbReference>
<dbReference type="Gene3D" id="1.10.10.60">
    <property type="entry name" value="Homeodomain-like"/>
    <property type="match status" value="1"/>
</dbReference>
<evidence type="ECO:0000259" key="8">
    <source>
        <dbReference type="PROSITE" id="PS50045"/>
    </source>
</evidence>
<feature type="modified residue" description="4-aspartylphosphate" evidence="6">
    <location>
        <position position="56"/>
    </location>
</feature>
<dbReference type="PROSITE" id="PS50045">
    <property type="entry name" value="SIGMA54_INTERACT_4"/>
    <property type="match status" value="1"/>
</dbReference>
<dbReference type="Pfam" id="PF25601">
    <property type="entry name" value="AAA_lid_14"/>
    <property type="match status" value="1"/>
</dbReference>
<dbReference type="PRINTS" id="PR01590">
    <property type="entry name" value="HTHFIS"/>
</dbReference>
<dbReference type="Gene3D" id="3.40.50.2300">
    <property type="match status" value="1"/>
</dbReference>
<dbReference type="InterPro" id="IPR001789">
    <property type="entry name" value="Sig_transdc_resp-reg_receiver"/>
</dbReference>
<organism evidence="10 11">
    <name type="scientific">Flammeovirga agarivorans</name>
    <dbReference type="NCBI Taxonomy" id="2726742"/>
    <lineage>
        <taxon>Bacteria</taxon>
        <taxon>Pseudomonadati</taxon>
        <taxon>Bacteroidota</taxon>
        <taxon>Cytophagia</taxon>
        <taxon>Cytophagales</taxon>
        <taxon>Flammeovirgaceae</taxon>
        <taxon>Flammeovirga</taxon>
    </lineage>
</organism>
<dbReference type="GO" id="GO:0000160">
    <property type="term" value="P:phosphorelay signal transduction system"/>
    <property type="evidence" value="ECO:0007669"/>
    <property type="project" value="InterPro"/>
</dbReference>
<dbReference type="Pfam" id="PF00158">
    <property type="entry name" value="Sigma54_activat"/>
    <property type="match status" value="1"/>
</dbReference>
<dbReference type="InterPro" id="IPR003593">
    <property type="entry name" value="AAA+_ATPase"/>
</dbReference>
<keyword evidence="11" id="KW-1185">Reference proteome</keyword>
<dbReference type="SMART" id="SM00382">
    <property type="entry name" value="AAA"/>
    <property type="match status" value="1"/>
</dbReference>
<dbReference type="InterPro" id="IPR058031">
    <property type="entry name" value="AAA_lid_NorR"/>
</dbReference>
<dbReference type="PROSITE" id="PS00688">
    <property type="entry name" value="SIGMA54_INTERACT_3"/>
    <property type="match status" value="1"/>
</dbReference>
<dbReference type="Pfam" id="PF00072">
    <property type="entry name" value="Response_reg"/>
    <property type="match status" value="1"/>
</dbReference>
<dbReference type="InterPro" id="IPR025943">
    <property type="entry name" value="Sigma_54_int_dom_ATP-bd_2"/>
</dbReference>
<evidence type="ECO:0000256" key="1">
    <source>
        <dbReference type="ARBA" id="ARBA00022741"/>
    </source>
</evidence>
<dbReference type="InterPro" id="IPR009057">
    <property type="entry name" value="Homeodomain-like_sf"/>
</dbReference>
<proteinExistence type="predicted"/>
<gene>
    <name evidence="10" type="ORF">HGP29_22460</name>
</gene>
<keyword evidence="6" id="KW-0597">Phosphoprotein</keyword>
<sequence length="462" mass="51861">MSKPLGKILVIDDNEDILLAAKMLLKKHADLVQVESNPGKIPFLLKNDSYDVILLDMNFTKDTTSGKEGFHWLEQIIEIDPNAVVVMITAYGDVETAVNAVKQGATDFVLKPWNNEKLIATLTSAVRLKKSYDEVKTLKEEKSELSNALNQAGGTEGIVIGDSPAMKKVFALISKVAKTDANILILGENGTGKEVIARAVHEQSLRHENVFIGVDMGSISETLFQSELFGHKKGAFTDAREDRAGRFEIANKGTLFLDEIGNLPMTLQSKLLTVLQKREVIRVGDNKSIPVDIRLVCATNMPVYEMVESKEFRQDLLYRINTVEIHLPPLRDRSEDIPLLVSHFLKIYANKYRKGTMKVAAATMKKLQKYYWPGNVRELQHALERAVIMADTDTLQPTDFTFLVEKNKEEEEFDLSEFDLDTVEKMMIQKAVSKYSGNISKAAKSLGLTRASLYRRLEKHGL</sequence>
<feature type="coiled-coil region" evidence="7">
    <location>
        <begin position="128"/>
        <end position="155"/>
    </location>
</feature>
<feature type="domain" description="Sigma-54 factor interaction" evidence="8">
    <location>
        <begin position="159"/>
        <end position="388"/>
    </location>
</feature>
<evidence type="ECO:0000256" key="7">
    <source>
        <dbReference type="SAM" id="Coils"/>
    </source>
</evidence>
<dbReference type="Gene3D" id="3.40.50.300">
    <property type="entry name" value="P-loop containing nucleotide triphosphate hydrolases"/>
    <property type="match status" value="1"/>
</dbReference>
<evidence type="ECO:0000256" key="3">
    <source>
        <dbReference type="ARBA" id="ARBA00023015"/>
    </source>
</evidence>
<protein>
    <submittedName>
        <fullName evidence="10">Sigma-54-dependent Fis family transcriptional regulator</fullName>
    </submittedName>
</protein>
<dbReference type="PROSITE" id="PS50110">
    <property type="entry name" value="RESPONSE_REGULATORY"/>
    <property type="match status" value="1"/>
</dbReference>
<keyword evidence="2" id="KW-0067">ATP-binding</keyword>
<comment type="caution">
    <text evidence="10">The sequence shown here is derived from an EMBL/GenBank/DDBJ whole genome shotgun (WGS) entry which is preliminary data.</text>
</comment>
<evidence type="ECO:0000256" key="6">
    <source>
        <dbReference type="PROSITE-ProRule" id="PRU00169"/>
    </source>
</evidence>
<dbReference type="GO" id="GO:0006355">
    <property type="term" value="P:regulation of DNA-templated transcription"/>
    <property type="evidence" value="ECO:0007669"/>
    <property type="project" value="InterPro"/>
</dbReference>
<keyword evidence="4" id="KW-0238">DNA-binding</keyword>
<dbReference type="PROSITE" id="PS00676">
    <property type="entry name" value="SIGMA54_INTERACT_2"/>
    <property type="match status" value="1"/>
</dbReference>
<dbReference type="Proteomes" id="UP000585050">
    <property type="component" value="Unassembled WGS sequence"/>
</dbReference>
<keyword evidence="7" id="KW-0175">Coiled coil</keyword>
<evidence type="ECO:0000256" key="4">
    <source>
        <dbReference type="ARBA" id="ARBA00023125"/>
    </source>
</evidence>
<name>A0A7X8SPG3_9BACT</name>
<dbReference type="CDD" id="cd00009">
    <property type="entry name" value="AAA"/>
    <property type="match status" value="1"/>
</dbReference>
<dbReference type="SUPFAM" id="SSF46689">
    <property type="entry name" value="Homeodomain-like"/>
    <property type="match status" value="1"/>
</dbReference>
<dbReference type="Pfam" id="PF02954">
    <property type="entry name" value="HTH_8"/>
    <property type="match status" value="1"/>
</dbReference>
<dbReference type="RefSeq" id="WP_168884694.1">
    <property type="nucleotide sequence ID" value="NZ_JABAIL010000009.1"/>
</dbReference>
<dbReference type="SUPFAM" id="SSF52540">
    <property type="entry name" value="P-loop containing nucleoside triphosphate hydrolases"/>
    <property type="match status" value="1"/>
</dbReference>
<reference evidence="10 11" key="1">
    <citation type="submission" date="2020-04" db="EMBL/GenBank/DDBJ databases">
        <title>Flammeovirga sp. SR4, a novel species isolated from seawater.</title>
        <authorList>
            <person name="Wang X."/>
        </authorList>
    </citation>
    <scope>NUCLEOTIDE SEQUENCE [LARGE SCALE GENOMIC DNA]</scope>
    <source>
        <strain evidence="10 11">SR4</strain>
    </source>
</reference>
<dbReference type="PANTHER" id="PTHR32071">
    <property type="entry name" value="TRANSCRIPTIONAL REGULATORY PROTEIN"/>
    <property type="match status" value="1"/>
</dbReference>
<accession>A0A7X8SPG3</accession>
<keyword evidence="5" id="KW-0804">Transcription</keyword>
<dbReference type="InterPro" id="IPR025944">
    <property type="entry name" value="Sigma_54_int_dom_CS"/>
</dbReference>
<evidence type="ECO:0000259" key="9">
    <source>
        <dbReference type="PROSITE" id="PS50110"/>
    </source>
</evidence>
<keyword evidence="3" id="KW-0805">Transcription regulation</keyword>
<dbReference type="AlphaFoldDB" id="A0A7X8SPG3"/>
<dbReference type="EMBL" id="JABAIL010000009">
    <property type="protein sequence ID" value="NLR93981.1"/>
    <property type="molecule type" value="Genomic_DNA"/>
</dbReference>
<dbReference type="Gene3D" id="1.10.8.60">
    <property type="match status" value="1"/>
</dbReference>
<evidence type="ECO:0000313" key="11">
    <source>
        <dbReference type="Proteomes" id="UP000585050"/>
    </source>
</evidence>
<dbReference type="GO" id="GO:0005524">
    <property type="term" value="F:ATP binding"/>
    <property type="evidence" value="ECO:0007669"/>
    <property type="project" value="UniProtKB-KW"/>
</dbReference>
<dbReference type="SMART" id="SM00448">
    <property type="entry name" value="REC"/>
    <property type="match status" value="1"/>
</dbReference>
<evidence type="ECO:0000313" key="10">
    <source>
        <dbReference type="EMBL" id="NLR93981.1"/>
    </source>
</evidence>
<keyword evidence="1" id="KW-0547">Nucleotide-binding</keyword>
<dbReference type="InterPro" id="IPR002197">
    <property type="entry name" value="HTH_Fis"/>
</dbReference>
<evidence type="ECO:0000256" key="5">
    <source>
        <dbReference type="ARBA" id="ARBA00023163"/>
    </source>
</evidence>
<dbReference type="SUPFAM" id="SSF52172">
    <property type="entry name" value="CheY-like"/>
    <property type="match status" value="1"/>
</dbReference>
<feature type="domain" description="Response regulatory" evidence="9">
    <location>
        <begin position="7"/>
        <end position="126"/>
    </location>
</feature>
<dbReference type="PANTHER" id="PTHR32071:SF113">
    <property type="entry name" value="ALGINATE BIOSYNTHESIS TRANSCRIPTIONAL REGULATORY PROTEIN ALGB"/>
    <property type="match status" value="1"/>
</dbReference>
<dbReference type="InterPro" id="IPR027417">
    <property type="entry name" value="P-loop_NTPase"/>
</dbReference>
<dbReference type="FunFam" id="3.40.50.300:FF:000006">
    <property type="entry name" value="DNA-binding transcriptional regulator NtrC"/>
    <property type="match status" value="1"/>
</dbReference>
<evidence type="ECO:0000256" key="2">
    <source>
        <dbReference type="ARBA" id="ARBA00022840"/>
    </source>
</evidence>